<protein>
    <submittedName>
        <fullName evidence="1">NLI interacting factor-like phosphatase-domain-containing protein</fullName>
    </submittedName>
</protein>
<dbReference type="EMBL" id="MU971408">
    <property type="protein sequence ID" value="KAK9235653.1"/>
    <property type="molecule type" value="Genomic_DNA"/>
</dbReference>
<organism evidence="1 2">
    <name type="scientific">Lipomyces kononenkoae</name>
    <name type="common">Yeast</name>
    <dbReference type="NCBI Taxonomy" id="34357"/>
    <lineage>
        <taxon>Eukaryota</taxon>
        <taxon>Fungi</taxon>
        <taxon>Dikarya</taxon>
        <taxon>Ascomycota</taxon>
        <taxon>Saccharomycotina</taxon>
        <taxon>Lipomycetes</taxon>
        <taxon>Lipomycetales</taxon>
        <taxon>Lipomycetaceae</taxon>
        <taxon>Lipomyces</taxon>
    </lineage>
</organism>
<evidence type="ECO:0000313" key="1">
    <source>
        <dbReference type="EMBL" id="KAK9235653.1"/>
    </source>
</evidence>
<evidence type="ECO:0000313" key="2">
    <source>
        <dbReference type="Proteomes" id="UP001433508"/>
    </source>
</evidence>
<comment type="caution">
    <text evidence="1">The sequence shown here is derived from an EMBL/GenBank/DDBJ whole genome shotgun (WGS) entry which is preliminary data.</text>
</comment>
<accession>A0ACC3SVH7</accession>
<proteinExistence type="predicted"/>
<keyword evidence="2" id="KW-1185">Reference proteome</keyword>
<gene>
    <name evidence="1" type="ORF">V1525DRAFT_409347</name>
</gene>
<reference evidence="2" key="1">
    <citation type="journal article" date="2024" name="Front. Bioeng. Biotechnol.">
        <title>Genome-scale model development and genomic sequencing of the oleaginous clade Lipomyces.</title>
        <authorList>
            <person name="Czajka J.J."/>
            <person name="Han Y."/>
            <person name="Kim J."/>
            <person name="Mondo S.J."/>
            <person name="Hofstad B.A."/>
            <person name="Robles A."/>
            <person name="Haridas S."/>
            <person name="Riley R."/>
            <person name="LaButti K."/>
            <person name="Pangilinan J."/>
            <person name="Andreopoulos W."/>
            <person name="Lipzen A."/>
            <person name="Yan J."/>
            <person name="Wang M."/>
            <person name="Ng V."/>
            <person name="Grigoriev I.V."/>
            <person name="Spatafora J.W."/>
            <person name="Magnuson J.K."/>
            <person name="Baker S.E."/>
            <person name="Pomraning K.R."/>
        </authorList>
    </citation>
    <scope>NUCLEOTIDE SEQUENCE [LARGE SCALE GENOMIC DNA]</scope>
    <source>
        <strain evidence="2">CBS 7786</strain>
    </source>
</reference>
<dbReference type="Proteomes" id="UP001433508">
    <property type="component" value="Unassembled WGS sequence"/>
</dbReference>
<name>A0ACC3SVH7_LIPKO</name>
<sequence>MSFSILTRALMGRSMAPNALSLAARTMARRPTPILLALPRTTIRAPNRSYATDSSEKGTTNDSSSKPRPNLTTESLLSQDMVDAMASEGAEEAKSEQSSSGAKPEWAGTAKRADYQAARDASRTRRLLWSFAGLFFIGGLTVVYMSRNWDQDEWHAHRDIPNGYSPLFMYKRFKARLEGVTSYYSGPSIEPELPPLPKDDNYQRFTLILGVEDLLLRSEWTRKDGWKTYKRPGLDYFLMYLAQYYEIVLFSSESANFAERMVMKLDPYHAFMTHALFRESTYYIDGQIVKDISNINRDLSKVIMVDVDPAAYSKQPHNAIPVKRWNGSKDDRELVKLIPLLEYIANSEAKDVRKVLQTFEENDDYAAEYERREREFRKRAYELWEEQKHQTTLSSWIARLFGMPAPQADKPMIAQDFYRQEGIKNYERMQQFIKENGDKILEEEKQREREFLEQQNFTLGNVLKGVSV</sequence>